<dbReference type="RefSeq" id="WP_185191439.1">
    <property type="nucleotide sequence ID" value="NZ_JACKXD010000001.1"/>
</dbReference>
<evidence type="ECO:0000256" key="1">
    <source>
        <dbReference type="SAM" id="Phobius"/>
    </source>
</evidence>
<keyword evidence="3" id="KW-1185">Reference proteome</keyword>
<feature type="transmembrane region" description="Helical" evidence="1">
    <location>
        <begin position="122"/>
        <end position="145"/>
    </location>
</feature>
<feature type="transmembrane region" description="Helical" evidence="1">
    <location>
        <begin position="151"/>
        <end position="169"/>
    </location>
</feature>
<dbReference type="EMBL" id="JACKXD010000001">
    <property type="protein sequence ID" value="MBB6645061.1"/>
    <property type="molecule type" value="Genomic_DNA"/>
</dbReference>
<proteinExistence type="predicted"/>
<keyword evidence="1" id="KW-1133">Transmembrane helix</keyword>
<keyword evidence="1" id="KW-0472">Membrane</keyword>
<dbReference type="AlphaFoldDB" id="A0A7J9SJ75"/>
<dbReference type="Proteomes" id="UP000546257">
    <property type="component" value="Unassembled WGS sequence"/>
</dbReference>
<keyword evidence="1" id="KW-0812">Transmembrane</keyword>
<organism evidence="2 3">
    <name type="scientific">Halobellus ruber</name>
    <dbReference type="NCBI Taxonomy" id="2761102"/>
    <lineage>
        <taxon>Archaea</taxon>
        <taxon>Methanobacteriati</taxon>
        <taxon>Methanobacteriota</taxon>
        <taxon>Stenosarchaea group</taxon>
        <taxon>Halobacteria</taxon>
        <taxon>Halobacteriales</taxon>
        <taxon>Haloferacaceae</taxon>
        <taxon>Halobellus</taxon>
    </lineage>
</organism>
<feature type="transmembrane region" description="Helical" evidence="1">
    <location>
        <begin position="12"/>
        <end position="30"/>
    </location>
</feature>
<protein>
    <submittedName>
        <fullName evidence="2">Uncharacterized protein</fullName>
    </submittedName>
</protein>
<reference evidence="2 3" key="1">
    <citation type="submission" date="2020-08" db="EMBL/GenBank/DDBJ databases">
        <authorList>
            <person name="Seo M.-J."/>
        </authorList>
    </citation>
    <scope>NUCLEOTIDE SEQUENCE [LARGE SCALE GENOMIC DNA]</scope>
    <source>
        <strain evidence="2 3">MBLA0160</strain>
    </source>
</reference>
<evidence type="ECO:0000313" key="2">
    <source>
        <dbReference type="EMBL" id="MBB6645061.1"/>
    </source>
</evidence>
<evidence type="ECO:0000313" key="3">
    <source>
        <dbReference type="Proteomes" id="UP000546257"/>
    </source>
</evidence>
<gene>
    <name evidence="2" type="ORF">H5V44_01880</name>
</gene>
<comment type="caution">
    <text evidence="2">The sequence shown here is derived from an EMBL/GenBank/DDBJ whole genome shotgun (WGS) entry which is preliminary data.</text>
</comment>
<name>A0A7J9SJ75_9EURY</name>
<accession>A0A7J9SJ75</accession>
<sequence>MGESMIPVSSLTKIFLAAGASSTLVVLWIWRHLSNLDYEFEISEQQDQIDSQLLEKVAEIYIRINEKEGLAETDGGYDKESLIDILRTERTEQTISTMSDLCGQCEMADVYNEVMRNAYRKALAHFVFVAIGTYLIPLVISLSVGTQSSQLAFNLAISGIGILTAPALYSGIREIIRGYQYEEEIKKCIAAI</sequence>